<organism evidence="4 5">
    <name type="scientific">Rhizorhabdus dicambivorans</name>
    <dbReference type="NCBI Taxonomy" id="1850238"/>
    <lineage>
        <taxon>Bacteria</taxon>
        <taxon>Pseudomonadati</taxon>
        <taxon>Pseudomonadota</taxon>
        <taxon>Alphaproteobacteria</taxon>
        <taxon>Sphingomonadales</taxon>
        <taxon>Sphingomonadaceae</taxon>
        <taxon>Rhizorhabdus</taxon>
    </lineage>
</organism>
<protein>
    <submittedName>
        <fullName evidence="4">Response regulator</fullName>
    </submittedName>
</protein>
<gene>
    <name evidence="4" type="ORF">COO09_18705</name>
</gene>
<feature type="modified residue" description="4-aspartylphosphate" evidence="2">
    <location>
        <position position="58"/>
    </location>
</feature>
<dbReference type="Proteomes" id="UP000218934">
    <property type="component" value="Unassembled WGS sequence"/>
</dbReference>
<dbReference type="PANTHER" id="PTHR44591">
    <property type="entry name" value="STRESS RESPONSE REGULATOR PROTEIN 1"/>
    <property type="match status" value="1"/>
</dbReference>
<dbReference type="RefSeq" id="WP_066967096.1">
    <property type="nucleotide sequence ID" value="NZ_CP023449.1"/>
</dbReference>
<dbReference type="InterPro" id="IPR050595">
    <property type="entry name" value="Bact_response_regulator"/>
</dbReference>
<dbReference type="Gene3D" id="3.40.50.2300">
    <property type="match status" value="1"/>
</dbReference>
<reference evidence="4 5" key="1">
    <citation type="submission" date="2017-09" db="EMBL/GenBank/DDBJ databases">
        <title>The Catabolism of 3,6-Dichlorosalicylic acid is Initiated by the Cytochrome P450 Monooxygenase DsmABC in Rhizorhabdus dicambivorans Ndbn-20.</title>
        <authorList>
            <person name="Na L."/>
        </authorList>
    </citation>
    <scope>NUCLEOTIDE SEQUENCE [LARGE SCALE GENOMIC DNA]</scope>
    <source>
        <strain evidence="4 5">Ndbn-20m</strain>
    </source>
</reference>
<dbReference type="Pfam" id="PF00072">
    <property type="entry name" value="Response_reg"/>
    <property type="match status" value="1"/>
</dbReference>
<dbReference type="SUPFAM" id="SSF52172">
    <property type="entry name" value="CheY-like"/>
    <property type="match status" value="1"/>
</dbReference>
<dbReference type="PROSITE" id="PS50110">
    <property type="entry name" value="RESPONSE_REGULATORY"/>
    <property type="match status" value="1"/>
</dbReference>
<dbReference type="InterPro" id="IPR001789">
    <property type="entry name" value="Sig_transdc_resp-reg_receiver"/>
</dbReference>
<dbReference type="InterPro" id="IPR011006">
    <property type="entry name" value="CheY-like_superfamily"/>
</dbReference>
<name>A0A2A4FSQ4_9SPHN</name>
<evidence type="ECO:0000313" key="4">
    <source>
        <dbReference type="EMBL" id="PCE40750.1"/>
    </source>
</evidence>
<keyword evidence="5" id="KW-1185">Reference proteome</keyword>
<evidence type="ECO:0000256" key="1">
    <source>
        <dbReference type="ARBA" id="ARBA00022553"/>
    </source>
</evidence>
<evidence type="ECO:0000259" key="3">
    <source>
        <dbReference type="PROSITE" id="PS50110"/>
    </source>
</evidence>
<dbReference type="KEGG" id="rdi:CMV14_09595"/>
<comment type="caution">
    <text evidence="4">The sequence shown here is derived from an EMBL/GenBank/DDBJ whole genome shotgun (WGS) entry which is preliminary data.</text>
</comment>
<evidence type="ECO:0000313" key="5">
    <source>
        <dbReference type="Proteomes" id="UP000218934"/>
    </source>
</evidence>
<keyword evidence="1 2" id="KW-0597">Phosphoprotein</keyword>
<dbReference type="PANTHER" id="PTHR44591:SF3">
    <property type="entry name" value="RESPONSE REGULATORY DOMAIN-CONTAINING PROTEIN"/>
    <property type="match status" value="1"/>
</dbReference>
<proteinExistence type="predicted"/>
<dbReference type="GO" id="GO:0000160">
    <property type="term" value="P:phosphorelay signal transduction system"/>
    <property type="evidence" value="ECO:0007669"/>
    <property type="project" value="InterPro"/>
</dbReference>
<dbReference type="SMART" id="SM00448">
    <property type="entry name" value="REC"/>
    <property type="match status" value="1"/>
</dbReference>
<sequence>MSEKTRILYVDDEPDIRLIVEMALKMRPEFDVRTAGSGEDALSLLRWGDWQADLVMVDVMMPGLTGPDVLAALRADPRFDKVPVVFITARARPQDIRDYVHQGAKAVITKPFDPISLASQVVALLD</sequence>
<dbReference type="EMBL" id="NWUF01000023">
    <property type="protein sequence ID" value="PCE40750.1"/>
    <property type="molecule type" value="Genomic_DNA"/>
</dbReference>
<dbReference type="AlphaFoldDB" id="A0A2A4FSQ4"/>
<evidence type="ECO:0000256" key="2">
    <source>
        <dbReference type="PROSITE-ProRule" id="PRU00169"/>
    </source>
</evidence>
<feature type="domain" description="Response regulatory" evidence="3">
    <location>
        <begin position="6"/>
        <end position="125"/>
    </location>
</feature>
<accession>A0A2A4FSQ4</accession>
<dbReference type="OrthoDB" id="9800897at2"/>